<dbReference type="InParanoid" id="A0A1Y2LJN6"/>
<keyword evidence="4" id="KW-0805">Transcription regulation</keyword>
<evidence type="ECO:0000256" key="8">
    <source>
        <dbReference type="ARBA" id="ARBA00035185"/>
    </source>
</evidence>
<name>A0A1Y2LJN6_EPING</name>
<dbReference type="GO" id="GO:0000150">
    <property type="term" value="F:DNA strand exchange activity"/>
    <property type="evidence" value="ECO:0007669"/>
    <property type="project" value="InterPro"/>
</dbReference>
<evidence type="ECO:0000256" key="6">
    <source>
        <dbReference type="ARBA" id="ARBA00023163"/>
    </source>
</evidence>
<keyword evidence="3" id="KW-0689">Ribosomal protein</keyword>
<organism evidence="9 10">
    <name type="scientific">Epicoccum nigrum</name>
    <name type="common">Soil fungus</name>
    <name type="synonym">Epicoccum purpurascens</name>
    <dbReference type="NCBI Taxonomy" id="105696"/>
    <lineage>
        <taxon>Eukaryota</taxon>
        <taxon>Fungi</taxon>
        <taxon>Dikarya</taxon>
        <taxon>Ascomycota</taxon>
        <taxon>Pezizomycotina</taxon>
        <taxon>Dothideomycetes</taxon>
        <taxon>Pleosporomycetidae</taxon>
        <taxon>Pleosporales</taxon>
        <taxon>Pleosporineae</taxon>
        <taxon>Didymellaceae</taxon>
        <taxon>Epicoccum</taxon>
    </lineage>
</organism>
<keyword evidence="7" id="KW-0687">Ribonucleoprotein</keyword>
<dbReference type="GO" id="GO:0005739">
    <property type="term" value="C:mitochondrion"/>
    <property type="evidence" value="ECO:0007669"/>
    <property type="project" value="UniProtKB-SubCell"/>
</dbReference>
<evidence type="ECO:0000256" key="7">
    <source>
        <dbReference type="ARBA" id="ARBA00023274"/>
    </source>
</evidence>
<protein>
    <recommendedName>
        <fullName evidence="8">Large ribosomal subunit protein mL67</fullName>
    </recommendedName>
</protein>
<dbReference type="EMBL" id="KZ107867">
    <property type="protein sequence ID" value="OSS43397.1"/>
    <property type="molecule type" value="Genomic_DNA"/>
</dbReference>
<evidence type="ECO:0000256" key="1">
    <source>
        <dbReference type="ARBA" id="ARBA00004173"/>
    </source>
</evidence>
<evidence type="ECO:0000256" key="2">
    <source>
        <dbReference type="ARBA" id="ARBA00010741"/>
    </source>
</evidence>
<dbReference type="GO" id="GO:0005840">
    <property type="term" value="C:ribosome"/>
    <property type="evidence" value="ECO:0007669"/>
    <property type="project" value="UniProtKB-KW"/>
</dbReference>
<evidence type="ECO:0000313" key="9">
    <source>
        <dbReference type="EMBL" id="OSS43397.1"/>
    </source>
</evidence>
<keyword evidence="6" id="KW-0804">Transcription</keyword>
<gene>
    <name evidence="9" type="ORF">B5807_11996</name>
</gene>
<dbReference type="GO" id="GO:1990904">
    <property type="term" value="C:ribonucleoprotein complex"/>
    <property type="evidence" value="ECO:0007669"/>
    <property type="project" value="UniProtKB-KW"/>
</dbReference>
<dbReference type="PANTHER" id="PTHR28184">
    <property type="entry name" value="MITOCHONDRIAL HOMOLOGOUS RECOMBINATION PROTEIN 1"/>
    <property type="match status" value="1"/>
</dbReference>
<evidence type="ECO:0000256" key="3">
    <source>
        <dbReference type="ARBA" id="ARBA00022980"/>
    </source>
</evidence>
<comment type="similarity">
    <text evidence="2">Belongs to the mitochondrion-specific ribosomal protein mL67 family.</text>
</comment>
<dbReference type="GO" id="GO:0003697">
    <property type="term" value="F:single-stranded DNA binding"/>
    <property type="evidence" value="ECO:0007669"/>
    <property type="project" value="InterPro"/>
</dbReference>
<keyword evidence="5" id="KW-0496">Mitochondrion</keyword>
<keyword evidence="10" id="KW-1185">Reference proteome</keyword>
<dbReference type="STRING" id="105696.A0A1Y2LJN6"/>
<evidence type="ECO:0000313" key="10">
    <source>
        <dbReference type="Proteomes" id="UP000193240"/>
    </source>
</evidence>
<dbReference type="Pfam" id="PF12829">
    <property type="entry name" value="Mhr1"/>
    <property type="match status" value="1"/>
</dbReference>
<dbReference type="AlphaFoldDB" id="A0A1Y2LJN6"/>
<comment type="subcellular location">
    <subcellularLocation>
        <location evidence="1">Mitochondrion</location>
    </subcellularLocation>
</comment>
<evidence type="ECO:0000256" key="5">
    <source>
        <dbReference type="ARBA" id="ARBA00023128"/>
    </source>
</evidence>
<dbReference type="InterPro" id="IPR024629">
    <property type="entry name" value="Ribosomal_mL67"/>
</dbReference>
<proteinExistence type="inferred from homology"/>
<dbReference type="Proteomes" id="UP000193240">
    <property type="component" value="Unassembled WGS sequence"/>
</dbReference>
<sequence>MPRNIARLRYRLPPAPVSFEGIKPTQVRLLEKRVGQYVVRQSNPRHLKLQTVVNPKAKPLPTAQTTVRPIKPYTLRDVVDPEGTTKHGQVIYVFRSIKTNQIIYSLQELLDVHHLAQLPFIGKHSVPAQLRPDEWTPHCVITFATPEQGHNAFRKLREFRKLHEVSWHKTNPGWTQMKKEERIKKIMDQRANTSADMAEVLRLQEAHGEAMTVALQEQREKVAKFMDEKWQSIGTIAEAAAAGGGTTNNVKWLEHEIRRLTEKMKMKHLQKEEDQKALAAARASHETRLKRVQYALRKTEQFKALQAKLETQSAPAREAGAEAKLADLHARIAALRDALENPDPTRSQEHLDVDADLLERHTKDASDLEAAFVAKEQFESRDHHIARSVLPAALKKQLPTPYTLDGVTLMWADMKDAMYAAGAWPDAILHETLPVNRARDATAFLSAEEFEIEKRIEVGSILEALGQGKVTESEEDKAALYSELAAPAPEQKTGILGMLGSKNPFKSRSASA</sequence>
<dbReference type="GO" id="GO:0003735">
    <property type="term" value="F:structural constituent of ribosome"/>
    <property type="evidence" value="ECO:0007669"/>
    <property type="project" value="TreeGrafter"/>
</dbReference>
<accession>A0A1Y2LJN6</accession>
<evidence type="ECO:0000256" key="4">
    <source>
        <dbReference type="ARBA" id="ARBA00023015"/>
    </source>
</evidence>
<reference evidence="9 10" key="1">
    <citation type="journal article" date="2017" name="Genome Announc.">
        <title>Genome sequence of the saprophytic ascomycete Epicoccum nigrum ICMP 19927 strain isolated from New Zealand.</title>
        <authorList>
            <person name="Fokin M."/>
            <person name="Fleetwood D."/>
            <person name="Weir B.S."/>
            <person name="Villas-Boas S.G."/>
        </authorList>
    </citation>
    <scope>NUCLEOTIDE SEQUENCE [LARGE SCALE GENOMIC DNA]</scope>
    <source>
        <strain evidence="9 10">ICMP 19927</strain>
    </source>
</reference>
<dbReference type="OMA" id="DEWVPHC"/>
<dbReference type="PANTHER" id="PTHR28184:SF1">
    <property type="entry name" value="LARGE RIBOSOMAL SUBUNIT PROTEIN ML67"/>
    <property type="match status" value="1"/>
</dbReference>